<sequence>MERKYKLLIADDDNHIRTTFKDYFTKQNFIVETASDGIEGLEKLRADEFDVAIVDMKMPKMNGIDMINEALKSDETDANMIIISTPHESNKGDVIKALNIGVNAWFEKSELEMPQLLKRVTELAQVIPPEMVKRITSMIQN</sequence>
<dbReference type="EMBL" id="LUTY01002102">
    <property type="protein sequence ID" value="OAD20798.1"/>
    <property type="molecule type" value="Genomic_DNA"/>
</dbReference>
<organism evidence="4 5">
    <name type="scientific">Candidatus Thiomargarita nelsonii</name>
    <dbReference type="NCBI Taxonomy" id="1003181"/>
    <lineage>
        <taxon>Bacteria</taxon>
        <taxon>Pseudomonadati</taxon>
        <taxon>Pseudomonadota</taxon>
        <taxon>Gammaproteobacteria</taxon>
        <taxon>Thiotrichales</taxon>
        <taxon>Thiotrichaceae</taxon>
        <taxon>Thiomargarita</taxon>
    </lineage>
</organism>
<dbReference type="Gene3D" id="3.40.50.2300">
    <property type="match status" value="1"/>
</dbReference>
<dbReference type="PROSITE" id="PS50110">
    <property type="entry name" value="RESPONSE_REGULATORY"/>
    <property type="match status" value="1"/>
</dbReference>
<dbReference type="InterPro" id="IPR011006">
    <property type="entry name" value="CheY-like_superfamily"/>
</dbReference>
<evidence type="ECO:0000256" key="2">
    <source>
        <dbReference type="PROSITE-ProRule" id="PRU00169"/>
    </source>
</evidence>
<evidence type="ECO:0000313" key="4">
    <source>
        <dbReference type="EMBL" id="OAD20798.1"/>
    </source>
</evidence>
<dbReference type="InterPro" id="IPR001789">
    <property type="entry name" value="Sig_transdc_resp-reg_receiver"/>
</dbReference>
<dbReference type="GO" id="GO:0000160">
    <property type="term" value="P:phosphorelay signal transduction system"/>
    <property type="evidence" value="ECO:0007669"/>
    <property type="project" value="InterPro"/>
</dbReference>
<comment type="caution">
    <text evidence="4">The sequence shown here is derived from an EMBL/GenBank/DDBJ whole genome shotgun (WGS) entry which is preliminary data.</text>
</comment>
<feature type="modified residue" description="4-aspartylphosphate" evidence="2">
    <location>
        <position position="55"/>
    </location>
</feature>
<keyword evidence="1 2" id="KW-0597">Phosphoprotein</keyword>
<reference evidence="4 5" key="1">
    <citation type="submission" date="2016-05" db="EMBL/GenBank/DDBJ databases">
        <title>Single-cell genome of chain-forming Candidatus Thiomargarita nelsonii and comparison to other large sulfur-oxidizing bacteria.</title>
        <authorList>
            <person name="Winkel M."/>
            <person name="Salman V."/>
            <person name="Woyke T."/>
            <person name="Schulz-Vogt H."/>
            <person name="Richter M."/>
            <person name="Flood B."/>
            <person name="Bailey J."/>
            <person name="Amann R."/>
            <person name="Mussmann M."/>
        </authorList>
    </citation>
    <scope>NUCLEOTIDE SEQUENCE [LARGE SCALE GENOMIC DNA]</scope>
    <source>
        <strain evidence="4 5">THI036</strain>
    </source>
</reference>
<dbReference type="SUPFAM" id="SSF52172">
    <property type="entry name" value="CheY-like"/>
    <property type="match status" value="1"/>
</dbReference>
<accession>A0A176RYN5</accession>
<keyword evidence="5" id="KW-1185">Reference proteome</keyword>
<evidence type="ECO:0000256" key="1">
    <source>
        <dbReference type="ARBA" id="ARBA00022553"/>
    </source>
</evidence>
<dbReference type="CDD" id="cd00156">
    <property type="entry name" value="REC"/>
    <property type="match status" value="1"/>
</dbReference>
<evidence type="ECO:0000259" key="3">
    <source>
        <dbReference type="PROSITE" id="PS50110"/>
    </source>
</evidence>
<proteinExistence type="predicted"/>
<dbReference type="PANTHER" id="PTHR44591">
    <property type="entry name" value="STRESS RESPONSE REGULATOR PROTEIN 1"/>
    <property type="match status" value="1"/>
</dbReference>
<dbReference type="InterPro" id="IPR050595">
    <property type="entry name" value="Bact_response_regulator"/>
</dbReference>
<protein>
    <submittedName>
        <fullName evidence="4">Two-component response regulator</fullName>
    </submittedName>
</protein>
<dbReference type="Proteomes" id="UP000076962">
    <property type="component" value="Unassembled WGS sequence"/>
</dbReference>
<dbReference type="Pfam" id="PF00072">
    <property type="entry name" value="Response_reg"/>
    <property type="match status" value="1"/>
</dbReference>
<evidence type="ECO:0000313" key="5">
    <source>
        <dbReference type="Proteomes" id="UP000076962"/>
    </source>
</evidence>
<dbReference type="PANTHER" id="PTHR44591:SF3">
    <property type="entry name" value="RESPONSE REGULATORY DOMAIN-CONTAINING PROTEIN"/>
    <property type="match status" value="1"/>
</dbReference>
<dbReference type="SMART" id="SM00448">
    <property type="entry name" value="REC"/>
    <property type="match status" value="1"/>
</dbReference>
<dbReference type="AlphaFoldDB" id="A0A176RYN5"/>
<feature type="domain" description="Response regulatory" evidence="3">
    <location>
        <begin position="6"/>
        <end position="123"/>
    </location>
</feature>
<name>A0A176RYN5_9GAMM</name>
<gene>
    <name evidence="4" type="ORF">THIOM_003472</name>
</gene>